<feature type="transmembrane region" description="Helical" evidence="13">
    <location>
        <begin position="54"/>
        <end position="74"/>
    </location>
</feature>
<evidence type="ECO:0000256" key="8">
    <source>
        <dbReference type="ARBA" id="ARBA00022989"/>
    </source>
</evidence>
<dbReference type="Proteomes" id="UP001159364">
    <property type="component" value="Linkage Group LG07"/>
</dbReference>
<comment type="caution">
    <text evidence="15">The sequence shown here is derived from an EMBL/GenBank/DDBJ whole genome shotgun (WGS) entry which is preliminary data.</text>
</comment>
<evidence type="ECO:0000256" key="12">
    <source>
        <dbReference type="ARBA" id="ARBA00051575"/>
    </source>
</evidence>
<evidence type="ECO:0000256" key="10">
    <source>
        <dbReference type="ARBA" id="ARBA00023136"/>
    </source>
</evidence>
<evidence type="ECO:0000313" key="15">
    <source>
        <dbReference type="EMBL" id="KAJ8761027.1"/>
    </source>
</evidence>
<dbReference type="GO" id="GO:0016020">
    <property type="term" value="C:membrane"/>
    <property type="evidence" value="ECO:0007669"/>
    <property type="project" value="UniProtKB-SubCell"/>
</dbReference>
<evidence type="ECO:0000259" key="14">
    <source>
        <dbReference type="PROSITE" id="PS50939"/>
    </source>
</evidence>
<sequence>MASKSRSYHVSATPVTVFAHLFVVAVTILVLVWLLHFRGGLAFRTIKKYEIINVHILLMVVGFILVAGEAILALKRIPATRRVRKAGHGILQVIALIAGIVGVYAAFKYKHESGREDMISLHSWLGMCTVCLFGLQWLLGFFSFVFPGAQTSSRASYLPWHIFGGLFIFFLAICTAETGLLERFNTLGLGHNQEGLLVNFTGLLLILFALAVGFTILLPHQD</sequence>
<keyword evidence="9" id="KW-0408">Iron</keyword>
<gene>
    <name evidence="15" type="ORF">K2173_022065</name>
</gene>
<comment type="catalytic activity">
    <reaction evidence="12">
        <text>Fe(3+)(out) + L-ascorbate(in) = monodehydro-L-ascorbate radical(in) + Fe(2+)(out) + H(+)</text>
        <dbReference type="Rhea" id="RHEA:30403"/>
        <dbReference type="ChEBI" id="CHEBI:15378"/>
        <dbReference type="ChEBI" id="CHEBI:29033"/>
        <dbReference type="ChEBI" id="CHEBI:29034"/>
        <dbReference type="ChEBI" id="CHEBI:38290"/>
        <dbReference type="ChEBI" id="CHEBI:59513"/>
        <dbReference type="EC" id="7.2.1.3"/>
    </reaction>
</comment>
<dbReference type="EC" id="7.2.1.3" evidence="11"/>
<feature type="domain" description="Cytochrome b561" evidence="14">
    <location>
        <begin position="18"/>
        <end position="217"/>
    </location>
</feature>
<dbReference type="FunFam" id="1.20.120.1770:FF:000001">
    <property type="entry name" value="Cytochrome b reductase 1"/>
    <property type="match status" value="1"/>
</dbReference>
<name>A0AAV8T2X0_9ROSI</name>
<keyword evidence="6" id="KW-0479">Metal-binding</keyword>
<comment type="subcellular location">
    <subcellularLocation>
        <location evidence="2">Membrane</location>
        <topology evidence="2">Multi-pass membrane protein</topology>
    </subcellularLocation>
</comment>
<dbReference type="EMBL" id="JAIWQS010000007">
    <property type="protein sequence ID" value="KAJ8761027.1"/>
    <property type="molecule type" value="Genomic_DNA"/>
</dbReference>
<feature type="transmembrane region" description="Helical" evidence="13">
    <location>
        <begin position="196"/>
        <end position="218"/>
    </location>
</feature>
<dbReference type="AlphaFoldDB" id="A0AAV8T2X0"/>
<evidence type="ECO:0000256" key="11">
    <source>
        <dbReference type="ARBA" id="ARBA00024225"/>
    </source>
</evidence>
<comment type="cofactor">
    <cofactor evidence="1">
        <name>heme b</name>
        <dbReference type="ChEBI" id="CHEBI:60344"/>
    </cofactor>
</comment>
<organism evidence="15 16">
    <name type="scientific">Erythroxylum novogranatense</name>
    <dbReference type="NCBI Taxonomy" id="1862640"/>
    <lineage>
        <taxon>Eukaryota</taxon>
        <taxon>Viridiplantae</taxon>
        <taxon>Streptophyta</taxon>
        <taxon>Embryophyta</taxon>
        <taxon>Tracheophyta</taxon>
        <taxon>Spermatophyta</taxon>
        <taxon>Magnoliopsida</taxon>
        <taxon>eudicotyledons</taxon>
        <taxon>Gunneridae</taxon>
        <taxon>Pentapetalae</taxon>
        <taxon>rosids</taxon>
        <taxon>fabids</taxon>
        <taxon>Malpighiales</taxon>
        <taxon>Erythroxylaceae</taxon>
        <taxon>Erythroxylum</taxon>
    </lineage>
</organism>
<evidence type="ECO:0000313" key="16">
    <source>
        <dbReference type="Proteomes" id="UP001159364"/>
    </source>
</evidence>
<evidence type="ECO:0000256" key="7">
    <source>
        <dbReference type="ARBA" id="ARBA00022982"/>
    </source>
</evidence>
<keyword evidence="7" id="KW-0249">Electron transport</keyword>
<protein>
    <recommendedName>
        <fullName evidence="11">ascorbate ferrireductase (transmembrane)</fullName>
        <ecNumber evidence="11">7.2.1.3</ecNumber>
    </recommendedName>
</protein>
<dbReference type="PANTHER" id="PTHR10106">
    <property type="entry name" value="CYTOCHROME B561-RELATED"/>
    <property type="match status" value="1"/>
</dbReference>
<dbReference type="PANTHER" id="PTHR10106:SF43">
    <property type="entry name" value="CYTOCHROME B561 FAMILY PROTEIN, EXPRESSED"/>
    <property type="match status" value="1"/>
</dbReference>
<dbReference type="CDD" id="cd08766">
    <property type="entry name" value="Cyt_b561_ACYB-1_like"/>
    <property type="match status" value="1"/>
</dbReference>
<evidence type="ECO:0000256" key="2">
    <source>
        <dbReference type="ARBA" id="ARBA00004141"/>
    </source>
</evidence>
<reference evidence="15 16" key="1">
    <citation type="submission" date="2021-09" db="EMBL/GenBank/DDBJ databases">
        <title>Genomic insights and catalytic innovation underlie evolution of tropane alkaloids biosynthesis.</title>
        <authorList>
            <person name="Wang Y.-J."/>
            <person name="Tian T."/>
            <person name="Huang J.-P."/>
            <person name="Huang S.-X."/>
        </authorList>
    </citation>
    <scope>NUCLEOTIDE SEQUENCE [LARGE SCALE GENOMIC DNA]</scope>
    <source>
        <strain evidence="15">KIB-2018</strain>
        <tissue evidence="15">Leaf</tissue>
    </source>
</reference>
<accession>A0AAV8T2X0</accession>
<keyword evidence="8 13" id="KW-1133">Transmembrane helix</keyword>
<feature type="transmembrane region" description="Helical" evidence="13">
    <location>
        <begin position="119"/>
        <end position="146"/>
    </location>
</feature>
<keyword evidence="16" id="KW-1185">Reference proteome</keyword>
<evidence type="ECO:0000256" key="9">
    <source>
        <dbReference type="ARBA" id="ARBA00023004"/>
    </source>
</evidence>
<feature type="transmembrane region" description="Helical" evidence="13">
    <location>
        <begin position="12"/>
        <end position="34"/>
    </location>
</feature>
<evidence type="ECO:0000256" key="1">
    <source>
        <dbReference type="ARBA" id="ARBA00001970"/>
    </source>
</evidence>
<evidence type="ECO:0000256" key="6">
    <source>
        <dbReference type="ARBA" id="ARBA00022723"/>
    </source>
</evidence>
<feature type="transmembrane region" description="Helical" evidence="13">
    <location>
        <begin position="86"/>
        <end position="107"/>
    </location>
</feature>
<keyword evidence="5 13" id="KW-0812">Transmembrane</keyword>
<evidence type="ECO:0000256" key="13">
    <source>
        <dbReference type="SAM" id="Phobius"/>
    </source>
</evidence>
<proteinExistence type="predicted"/>
<evidence type="ECO:0000256" key="5">
    <source>
        <dbReference type="ARBA" id="ARBA00022692"/>
    </source>
</evidence>
<keyword evidence="3" id="KW-0813">Transport</keyword>
<dbReference type="Pfam" id="PF03188">
    <property type="entry name" value="Cytochrom_B561"/>
    <property type="match status" value="1"/>
</dbReference>
<keyword evidence="4" id="KW-0349">Heme</keyword>
<evidence type="ECO:0000256" key="4">
    <source>
        <dbReference type="ARBA" id="ARBA00022617"/>
    </source>
</evidence>
<dbReference type="SMART" id="SM00665">
    <property type="entry name" value="B561"/>
    <property type="match status" value="1"/>
</dbReference>
<feature type="transmembrane region" description="Helical" evidence="13">
    <location>
        <begin position="158"/>
        <end position="176"/>
    </location>
</feature>
<dbReference type="PROSITE" id="PS50939">
    <property type="entry name" value="CYTOCHROME_B561"/>
    <property type="match status" value="1"/>
</dbReference>
<dbReference type="InterPro" id="IPR006593">
    <property type="entry name" value="Cyt_b561/ferric_Rdtase_TM"/>
</dbReference>
<dbReference type="Gene3D" id="1.20.120.1770">
    <property type="match status" value="1"/>
</dbReference>
<dbReference type="GO" id="GO:0046872">
    <property type="term" value="F:metal ion binding"/>
    <property type="evidence" value="ECO:0007669"/>
    <property type="project" value="UniProtKB-KW"/>
</dbReference>
<dbReference type="InterPro" id="IPR043205">
    <property type="entry name" value="CYB561/CYBRD1-like"/>
</dbReference>
<keyword evidence="10 13" id="KW-0472">Membrane</keyword>
<evidence type="ECO:0000256" key="3">
    <source>
        <dbReference type="ARBA" id="ARBA00022448"/>
    </source>
</evidence>
<dbReference type="GO" id="GO:0140571">
    <property type="term" value="F:transmembrane ascorbate ferrireductase activity"/>
    <property type="evidence" value="ECO:0007669"/>
    <property type="project" value="UniProtKB-EC"/>
</dbReference>